<dbReference type="Proteomes" id="UP000032670">
    <property type="component" value="Unassembled WGS sequence"/>
</dbReference>
<proteinExistence type="predicted"/>
<keyword evidence="5" id="KW-1185">Reference proteome</keyword>
<dbReference type="Pfam" id="PF04280">
    <property type="entry name" value="Tim44"/>
    <property type="match status" value="1"/>
</dbReference>
<protein>
    <submittedName>
        <fullName evidence="4">Mitochondrial import inner membrane translocase subunit</fullName>
    </submittedName>
</protein>
<evidence type="ECO:0000256" key="1">
    <source>
        <dbReference type="SAM" id="MobiDB-lite"/>
    </source>
</evidence>
<dbReference type="PANTHER" id="PTHR41542">
    <property type="entry name" value="BLL5807 PROTEIN"/>
    <property type="match status" value="1"/>
</dbReference>
<feature type="compositionally biased region" description="Low complexity" evidence="1">
    <location>
        <begin position="43"/>
        <end position="56"/>
    </location>
</feature>
<dbReference type="Gene3D" id="3.10.450.240">
    <property type="match status" value="1"/>
</dbReference>
<reference evidence="4 5" key="1">
    <citation type="submission" date="2012-11" db="EMBL/GenBank/DDBJ databases">
        <title>Whole genome sequence of Acetobacter orientalis 21F-2.</title>
        <authorList>
            <person name="Azuma Y."/>
            <person name="Higashiura N."/>
            <person name="Hirakawa H."/>
            <person name="Matsushita K."/>
        </authorList>
    </citation>
    <scope>NUCLEOTIDE SEQUENCE [LARGE SCALE GENOMIC DNA]</scope>
    <source>
        <strain evidence="4 5">21F-2</strain>
    </source>
</reference>
<sequence length="336" mass="35561">MLPGPNPVETRTTVKKRYLSSVLTALLAVSLLGGPLAYHADARPGQGSSMGSRGSRTWSAPPPTRTSPYGAAPMDRSITPRSGPSGYGAQAPYGQGMGAQAMRPRHPFLTGLAGGLLGAGLFGLLSGHGIMGGVHSFFGFIGLLFQIALIVWVVMWLVRRFSGNRASGTNGGNNFGFSNGSANAGPPLSTPRPAAQQSSDLAINAADYQAFQQTLLDIQNAWNQQNIPAMQQMATPEMVSYFNQQLATLAAQGARNVVSDVHFIQGDLAEAWQEAGMDYASVAMRYSLIDLTTNATGQVLQGSSTEPVTITELWTFTRPSRGGRWLLSAIQQTSGN</sequence>
<name>A0A0D6NGI5_9PROT</name>
<dbReference type="SUPFAM" id="SSF54427">
    <property type="entry name" value="NTF2-like"/>
    <property type="match status" value="1"/>
</dbReference>
<keyword evidence="2" id="KW-0472">Membrane</keyword>
<feature type="transmembrane region" description="Helical" evidence="2">
    <location>
        <begin position="20"/>
        <end position="40"/>
    </location>
</feature>
<feature type="region of interest" description="Disordered" evidence="1">
    <location>
        <begin position="43"/>
        <end position="87"/>
    </location>
</feature>
<feature type="region of interest" description="Disordered" evidence="1">
    <location>
        <begin position="177"/>
        <end position="196"/>
    </location>
</feature>
<feature type="transmembrane region" description="Helical" evidence="2">
    <location>
        <begin position="108"/>
        <end position="131"/>
    </location>
</feature>
<evidence type="ECO:0000313" key="4">
    <source>
        <dbReference type="EMBL" id="GAN65182.1"/>
    </source>
</evidence>
<organism evidence="4 5">
    <name type="scientific">Acetobacter orientalis</name>
    <dbReference type="NCBI Taxonomy" id="146474"/>
    <lineage>
        <taxon>Bacteria</taxon>
        <taxon>Pseudomonadati</taxon>
        <taxon>Pseudomonadota</taxon>
        <taxon>Alphaproteobacteria</taxon>
        <taxon>Acetobacterales</taxon>
        <taxon>Acetobacteraceae</taxon>
        <taxon>Acetobacter</taxon>
    </lineage>
</organism>
<dbReference type="InterPro" id="IPR032710">
    <property type="entry name" value="NTF2-like_dom_sf"/>
</dbReference>
<dbReference type="SMART" id="SM00978">
    <property type="entry name" value="Tim44"/>
    <property type="match status" value="1"/>
</dbReference>
<evidence type="ECO:0000313" key="5">
    <source>
        <dbReference type="Proteomes" id="UP000032670"/>
    </source>
</evidence>
<evidence type="ECO:0000256" key="2">
    <source>
        <dbReference type="SAM" id="Phobius"/>
    </source>
</evidence>
<dbReference type="AlphaFoldDB" id="A0A0D6NGI5"/>
<accession>A0A0D6NGI5</accession>
<evidence type="ECO:0000259" key="3">
    <source>
        <dbReference type="SMART" id="SM00978"/>
    </source>
</evidence>
<accession>A0A6N3SV72</accession>
<dbReference type="EMBL" id="BAMX01000006">
    <property type="protein sequence ID" value="GAN65182.1"/>
    <property type="molecule type" value="Genomic_DNA"/>
</dbReference>
<keyword evidence="2" id="KW-0812">Transmembrane</keyword>
<dbReference type="PANTHER" id="PTHR41542:SF1">
    <property type="entry name" value="BLL5807 PROTEIN"/>
    <property type="match status" value="1"/>
</dbReference>
<dbReference type="STRING" id="1231341.Abor_006_136"/>
<feature type="domain" description="Tim44-like" evidence="3">
    <location>
        <begin position="194"/>
        <end position="332"/>
    </location>
</feature>
<feature type="transmembrane region" description="Helical" evidence="2">
    <location>
        <begin position="137"/>
        <end position="158"/>
    </location>
</feature>
<keyword evidence="2" id="KW-1133">Transmembrane helix</keyword>
<dbReference type="InterPro" id="IPR007379">
    <property type="entry name" value="Tim44-like_dom"/>
</dbReference>
<gene>
    <name evidence="4" type="ORF">Abor_006_136</name>
</gene>
<comment type="caution">
    <text evidence="4">The sequence shown here is derived from an EMBL/GenBank/DDBJ whole genome shotgun (WGS) entry which is preliminary data.</text>
</comment>